<comment type="caution">
    <text evidence="1">The sequence shown here is derived from an EMBL/GenBank/DDBJ whole genome shotgun (WGS) entry which is preliminary data.</text>
</comment>
<name>A0A9X8JJS3_9GAMM</name>
<evidence type="ECO:0000313" key="1">
    <source>
        <dbReference type="EMBL" id="RYC44766.1"/>
    </source>
</evidence>
<accession>A0A9X8JJS3</accession>
<keyword evidence="2" id="KW-1185">Reference proteome</keyword>
<proteinExistence type="predicted"/>
<organism evidence="1 2">
    <name type="scientific">Pectobacterium zantedeschiae</name>
    <dbReference type="NCBI Taxonomy" id="2034769"/>
    <lineage>
        <taxon>Bacteria</taxon>
        <taxon>Pseudomonadati</taxon>
        <taxon>Pseudomonadota</taxon>
        <taxon>Gammaproteobacteria</taxon>
        <taxon>Enterobacterales</taxon>
        <taxon>Pectobacteriaceae</taxon>
        <taxon>Pectobacterium</taxon>
    </lineage>
</organism>
<dbReference type="OrthoDB" id="6423977at2"/>
<dbReference type="Proteomes" id="UP001138460">
    <property type="component" value="Unassembled WGS sequence"/>
</dbReference>
<sequence>MWLFGYYEYELIKTSSIHPYTLVKSIPASSDPPRGGEESLSKFDADNAIDEPAIVLRNQDIECRP</sequence>
<dbReference type="AlphaFoldDB" id="A0A9X8JJS3"/>
<gene>
    <name evidence="1" type="ORF">CLR69_07085</name>
</gene>
<reference evidence="1 2" key="1">
    <citation type="journal article" date="2018" name="Syst. Appl. Microbiol.">
        <title>Pectobacterium zantedeschiae sp. nov. a new species of a soft rot pathogen isolated from Calla lily (Zantedeschia spp.).</title>
        <authorList>
            <person name="Waleron M."/>
            <person name="Misztak A."/>
            <person name="Waleron M."/>
            <person name="Franczuk M."/>
            <person name="Jonca J."/>
            <person name="Wielgomas B."/>
            <person name="Mikicinski A."/>
            <person name="Popovic T."/>
            <person name="Waleron K."/>
        </authorList>
    </citation>
    <scope>NUCLEOTIDE SEQUENCE [LARGE SCALE GENOMIC DNA]</scope>
    <source>
        <strain evidence="1 2">9M</strain>
    </source>
</reference>
<evidence type="ECO:0000313" key="2">
    <source>
        <dbReference type="Proteomes" id="UP001138460"/>
    </source>
</evidence>
<protein>
    <submittedName>
        <fullName evidence="1">Uncharacterized protein</fullName>
    </submittedName>
</protein>
<dbReference type="EMBL" id="NWTM01000001">
    <property type="protein sequence ID" value="RYC44766.1"/>
    <property type="molecule type" value="Genomic_DNA"/>
</dbReference>